<keyword evidence="2" id="KW-1185">Reference proteome</keyword>
<name>A0ABV2L9P0_9HYPH</name>
<organism evidence="1 2">
    <name type="scientific">Methylobacterium goesingense</name>
    <dbReference type="NCBI Taxonomy" id="243690"/>
    <lineage>
        <taxon>Bacteria</taxon>
        <taxon>Pseudomonadati</taxon>
        <taxon>Pseudomonadota</taxon>
        <taxon>Alphaproteobacteria</taxon>
        <taxon>Hyphomicrobiales</taxon>
        <taxon>Methylobacteriaceae</taxon>
        <taxon>Methylobacterium</taxon>
    </lineage>
</organism>
<protein>
    <submittedName>
        <fullName evidence="1">Uncharacterized protein</fullName>
    </submittedName>
</protein>
<evidence type="ECO:0000313" key="1">
    <source>
        <dbReference type="EMBL" id="MET3694564.1"/>
    </source>
</evidence>
<dbReference type="Proteomes" id="UP001549145">
    <property type="component" value="Unassembled WGS sequence"/>
</dbReference>
<dbReference type="RefSeq" id="WP_238282270.1">
    <property type="nucleotide sequence ID" value="NZ_BPQL01000161.1"/>
</dbReference>
<reference evidence="1 2" key="1">
    <citation type="submission" date="2024-06" db="EMBL/GenBank/DDBJ databases">
        <title>Genomic Encyclopedia of Type Strains, Phase IV (KMG-IV): sequencing the most valuable type-strain genomes for metagenomic binning, comparative biology and taxonomic classification.</title>
        <authorList>
            <person name="Goeker M."/>
        </authorList>
    </citation>
    <scope>NUCLEOTIDE SEQUENCE [LARGE SCALE GENOMIC DNA]</scope>
    <source>
        <strain evidence="1 2">DSM 21331</strain>
    </source>
</reference>
<comment type="caution">
    <text evidence="1">The sequence shown here is derived from an EMBL/GenBank/DDBJ whole genome shotgun (WGS) entry which is preliminary data.</text>
</comment>
<sequence>MNSSFISVSSPNPAHREDKLFFDAHPERAFRARPYMSGDAPFLESVSLFAAQNDLLSGEISLVIIKRIQGGRARRLFAVSQWPPLDTDEEIRNFLQFLNVNPDTFVGRQRDEQ</sequence>
<proteinExistence type="predicted"/>
<accession>A0ABV2L9P0</accession>
<dbReference type="EMBL" id="JBEPMM010000016">
    <property type="protein sequence ID" value="MET3694564.1"/>
    <property type="molecule type" value="Genomic_DNA"/>
</dbReference>
<gene>
    <name evidence="1" type="ORF">ABID43_004126</name>
</gene>
<evidence type="ECO:0000313" key="2">
    <source>
        <dbReference type="Proteomes" id="UP001549145"/>
    </source>
</evidence>